<dbReference type="PANTHER" id="PTHR30629">
    <property type="entry name" value="PROPHAGE INTEGRASE"/>
    <property type="match status" value="1"/>
</dbReference>
<evidence type="ECO:0000313" key="7">
    <source>
        <dbReference type="Proteomes" id="UP001201217"/>
    </source>
</evidence>
<protein>
    <submittedName>
        <fullName evidence="6">Tyrosine-type recombinase/integrase</fullName>
    </submittedName>
</protein>
<dbReference type="InterPro" id="IPR050808">
    <property type="entry name" value="Phage_Integrase"/>
</dbReference>
<dbReference type="Gene3D" id="1.10.443.10">
    <property type="entry name" value="Intergrase catalytic core"/>
    <property type="match status" value="1"/>
</dbReference>
<dbReference type="Pfam" id="PF00589">
    <property type="entry name" value="Phage_integrase"/>
    <property type="match status" value="1"/>
</dbReference>
<comment type="caution">
    <text evidence="6">The sequence shown here is derived from an EMBL/GenBank/DDBJ whole genome shotgun (WGS) entry which is preliminary data.</text>
</comment>
<dbReference type="InterPro" id="IPR053876">
    <property type="entry name" value="Phage_int_M"/>
</dbReference>
<evidence type="ECO:0000259" key="5">
    <source>
        <dbReference type="PROSITE" id="PS51898"/>
    </source>
</evidence>
<dbReference type="InterPro" id="IPR002104">
    <property type="entry name" value="Integrase_catalytic"/>
</dbReference>
<name>A0ABS9EDS4_9HYPH</name>
<organism evidence="6 7">
    <name type="scientific">Maritalea mediterranea</name>
    <dbReference type="NCBI Taxonomy" id="2909667"/>
    <lineage>
        <taxon>Bacteria</taxon>
        <taxon>Pseudomonadati</taxon>
        <taxon>Pseudomonadota</taxon>
        <taxon>Alphaproteobacteria</taxon>
        <taxon>Hyphomicrobiales</taxon>
        <taxon>Devosiaceae</taxon>
        <taxon>Maritalea</taxon>
    </lineage>
</organism>
<dbReference type="InterPro" id="IPR038488">
    <property type="entry name" value="Integrase_DNA-bd_sf"/>
</dbReference>
<evidence type="ECO:0000256" key="4">
    <source>
        <dbReference type="ARBA" id="ARBA00023172"/>
    </source>
</evidence>
<dbReference type="InterPro" id="IPR013762">
    <property type="entry name" value="Integrase-like_cat_sf"/>
</dbReference>
<dbReference type="InterPro" id="IPR010998">
    <property type="entry name" value="Integrase_recombinase_N"/>
</dbReference>
<evidence type="ECO:0000256" key="2">
    <source>
        <dbReference type="ARBA" id="ARBA00022908"/>
    </source>
</evidence>
<comment type="similarity">
    <text evidence="1">Belongs to the 'phage' integrase family.</text>
</comment>
<keyword evidence="3" id="KW-0238">DNA-binding</keyword>
<dbReference type="InterPro" id="IPR025166">
    <property type="entry name" value="Integrase_DNA_bind_dom"/>
</dbReference>
<dbReference type="RefSeq" id="WP_236115663.1">
    <property type="nucleotide sequence ID" value="NZ_JAKGTI010000004.1"/>
</dbReference>
<dbReference type="CDD" id="cd00801">
    <property type="entry name" value="INT_P4_C"/>
    <property type="match status" value="1"/>
</dbReference>
<dbReference type="PANTHER" id="PTHR30629:SF2">
    <property type="entry name" value="PROPHAGE INTEGRASE INTS-RELATED"/>
    <property type="match status" value="1"/>
</dbReference>
<dbReference type="InterPro" id="IPR011010">
    <property type="entry name" value="DNA_brk_join_enz"/>
</dbReference>
<evidence type="ECO:0000256" key="3">
    <source>
        <dbReference type="ARBA" id="ARBA00023125"/>
    </source>
</evidence>
<dbReference type="Proteomes" id="UP001201217">
    <property type="component" value="Unassembled WGS sequence"/>
</dbReference>
<dbReference type="EMBL" id="JAKGTI010000004">
    <property type="protein sequence ID" value="MCF4099915.1"/>
    <property type="molecule type" value="Genomic_DNA"/>
</dbReference>
<gene>
    <name evidence="6" type="ORF">L1I42_15570</name>
</gene>
<dbReference type="SUPFAM" id="SSF56349">
    <property type="entry name" value="DNA breaking-rejoining enzymes"/>
    <property type="match status" value="1"/>
</dbReference>
<accession>A0ABS9EDS4</accession>
<feature type="domain" description="Tyr recombinase" evidence="5">
    <location>
        <begin position="203"/>
        <end position="370"/>
    </location>
</feature>
<evidence type="ECO:0000313" key="6">
    <source>
        <dbReference type="EMBL" id="MCF4099915.1"/>
    </source>
</evidence>
<keyword evidence="7" id="KW-1185">Reference proteome</keyword>
<dbReference type="Pfam" id="PF22022">
    <property type="entry name" value="Phage_int_M"/>
    <property type="match status" value="1"/>
</dbReference>
<dbReference type="PROSITE" id="PS51898">
    <property type="entry name" value="TYR_RECOMBINASE"/>
    <property type="match status" value="1"/>
</dbReference>
<evidence type="ECO:0000256" key="1">
    <source>
        <dbReference type="ARBA" id="ARBA00008857"/>
    </source>
</evidence>
<reference evidence="6 7" key="1">
    <citation type="submission" date="2022-01" db="EMBL/GenBank/DDBJ databases">
        <title>Maritalea mediterranea sp. nov., isolated from marine plastic residues from the Malva-rosa beach (Valencia, Spain).</title>
        <authorList>
            <person name="Vidal-Verdu A."/>
            <person name="Molina-Menor E."/>
            <person name="Pascual J."/>
            <person name="Pereto J."/>
            <person name="Porcar M."/>
        </authorList>
    </citation>
    <scope>NUCLEOTIDE SEQUENCE [LARGE SCALE GENOMIC DNA]</scope>
    <source>
        <strain evidence="6 7">P4.10X</strain>
    </source>
</reference>
<dbReference type="Pfam" id="PF13356">
    <property type="entry name" value="Arm-DNA-bind_3"/>
    <property type="match status" value="1"/>
</dbReference>
<keyword evidence="2" id="KW-0229">DNA integration</keyword>
<dbReference type="Gene3D" id="3.30.160.390">
    <property type="entry name" value="Integrase, DNA-binding domain"/>
    <property type="match status" value="1"/>
</dbReference>
<proteinExistence type="inferred from homology"/>
<keyword evidence="4" id="KW-0233">DNA recombination</keyword>
<dbReference type="Gene3D" id="1.10.150.130">
    <property type="match status" value="1"/>
</dbReference>
<sequence>MAKYKLSAVQVKQAPKGKYGDGNGLWLIKQSKDTGSWMLRISVHGTLRHMGLGSIHDVPLSAARAAAEKWRAIAKDGTDPIQERERQRQKHGLRRHLLADVALDAFEAQKGRLKDGGKAGRWFSPLELHVLPKLGQTPISDIDQIAIRDTLKPLWKAKPATAQKAIQRLGIVLKHGAALGYDVDLQAVAKAIALLGTIKLKTKHIPSMDWREVPVFYASLCDGKVSQLALRLMILTGLRSGSLRYLMPDFIDGDILKVPGIFMKSGVDFDVPLAPAALKVIEDAKRHARGDFLFPGRRGNVISDMTLSQYMKRAGHSARPHGFRSSLRVYLAEHGCPRDVAEMCLSHNVMSKVEASYQRSSLLEIRRRWLIQWSAFVTTGVDDLNNMNPNSEITKSV</sequence>